<organism evidence="1 2">
    <name type="scientific">Flavobacterium urocaniciphilum</name>
    <dbReference type="NCBI Taxonomy" id="1299341"/>
    <lineage>
        <taxon>Bacteria</taxon>
        <taxon>Pseudomonadati</taxon>
        <taxon>Bacteroidota</taxon>
        <taxon>Flavobacteriia</taxon>
        <taxon>Flavobacteriales</taxon>
        <taxon>Flavobacteriaceae</taxon>
        <taxon>Flavobacterium</taxon>
    </lineage>
</organism>
<sequence>MRVNNPLNSELLNVYNKCNFEFSNLVIDSESEEYQACAFKLNSFQIIHRLSKITPTKIGQFVTIWKRNDKGITTPFDVSDNFDMIVITSKSGEDLGQFVFPKSILLEKGIITNNKSSGKRGIRVYPPWDVPTSKQAQKTQNWQIKYFYSIKNDSFDIELVKKLFR</sequence>
<proteinExistence type="predicted"/>
<dbReference type="InterPro" id="IPR011235">
    <property type="entry name" value="MepB-like"/>
</dbReference>
<keyword evidence="2" id="KW-1185">Reference proteome</keyword>
<evidence type="ECO:0008006" key="3">
    <source>
        <dbReference type="Google" id="ProtNLM"/>
    </source>
</evidence>
<dbReference type="RefSeq" id="WP_091470304.1">
    <property type="nucleotide sequence ID" value="NZ_FOEI01000010.1"/>
</dbReference>
<evidence type="ECO:0000313" key="1">
    <source>
        <dbReference type="EMBL" id="SEQ22071.1"/>
    </source>
</evidence>
<gene>
    <name evidence="1" type="ORF">SAMN05444005_11065</name>
</gene>
<dbReference type="Pfam" id="PF08877">
    <property type="entry name" value="MepB-like"/>
    <property type="match status" value="1"/>
</dbReference>
<dbReference type="EMBL" id="FOEI01000010">
    <property type="protein sequence ID" value="SEQ22071.1"/>
    <property type="molecule type" value="Genomic_DNA"/>
</dbReference>
<reference evidence="1 2" key="1">
    <citation type="submission" date="2016-10" db="EMBL/GenBank/DDBJ databases">
        <authorList>
            <person name="de Groot N.N."/>
        </authorList>
    </citation>
    <scope>NUCLEOTIDE SEQUENCE [LARGE SCALE GENOMIC DNA]</scope>
    <source>
        <strain evidence="1 2">DSM 27078</strain>
    </source>
</reference>
<dbReference type="OrthoDB" id="4954833at2"/>
<evidence type="ECO:0000313" key="2">
    <source>
        <dbReference type="Proteomes" id="UP000198648"/>
    </source>
</evidence>
<name>A0A1H9E8R8_9FLAO</name>
<dbReference type="InterPro" id="IPR038231">
    <property type="entry name" value="MepB-like_sf"/>
</dbReference>
<accession>A0A1H9E8R8</accession>
<dbReference type="Proteomes" id="UP000198648">
    <property type="component" value="Unassembled WGS sequence"/>
</dbReference>
<dbReference type="Gene3D" id="3.40.1350.140">
    <property type="entry name" value="MepB-like"/>
    <property type="match status" value="1"/>
</dbReference>
<dbReference type="STRING" id="1299341.SAMN05444005_11065"/>
<dbReference type="PIRSF" id="PIRSF032285">
    <property type="entry name" value="UCP032285"/>
    <property type="match status" value="1"/>
</dbReference>
<dbReference type="AlphaFoldDB" id="A0A1H9E8R8"/>
<protein>
    <recommendedName>
        <fullName evidence="3">MepB protein</fullName>
    </recommendedName>
</protein>